<gene>
    <name evidence="8" type="ordered locus">TUZN_0509</name>
</gene>
<feature type="transmembrane region" description="Helical" evidence="7">
    <location>
        <begin position="91"/>
        <end position="119"/>
    </location>
</feature>
<dbReference type="Proteomes" id="UP000008138">
    <property type="component" value="Chromosome"/>
</dbReference>
<feature type="transmembrane region" description="Helical" evidence="7">
    <location>
        <begin position="278"/>
        <end position="295"/>
    </location>
</feature>
<evidence type="ECO:0000256" key="5">
    <source>
        <dbReference type="ARBA" id="ARBA00022989"/>
    </source>
</evidence>
<dbReference type="STRING" id="999630.TUZN_0509"/>
<keyword evidence="4 7" id="KW-0812">Transmembrane</keyword>
<dbReference type="InterPro" id="IPR003804">
    <property type="entry name" value="Lactate_perm"/>
</dbReference>
<evidence type="ECO:0000313" key="8">
    <source>
        <dbReference type="EMBL" id="AEA12004.1"/>
    </source>
</evidence>
<feature type="transmembrane region" description="Helical" evidence="7">
    <location>
        <begin position="316"/>
        <end position="336"/>
    </location>
</feature>
<dbReference type="PANTHER" id="PTHR30003">
    <property type="entry name" value="L-LACTATE PERMEASE"/>
    <property type="match status" value="1"/>
</dbReference>
<evidence type="ECO:0000256" key="2">
    <source>
        <dbReference type="ARBA" id="ARBA00022448"/>
    </source>
</evidence>
<dbReference type="EMBL" id="CP002590">
    <property type="protein sequence ID" value="AEA12004.1"/>
    <property type="molecule type" value="Genomic_DNA"/>
</dbReference>
<keyword evidence="5 7" id="KW-1133">Transmembrane helix</keyword>
<dbReference type="GO" id="GO:0015129">
    <property type="term" value="F:lactate transmembrane transporter activity"/>
    <property type="evidence" value="ECO:0007669"/>
    <property type="project" value="InterPro"/>
</dbReference>
<feature type="transmembrane region" description="Helical" evidence="7">
    <location>
        <begin position="42"/>
        <end position="61"/>
    </location>
</feature>
<organism evidence="8 9">
    <name type="scientific">Thermoproteus uzoniensis (strain 768-20)</name>
    <dbReference type="NCBI Taxonomy" id="999630"/>
    <lineage>
        <taxon>Archaea</taxon>
        <taxon>Thermoproteota</taxon>
        <taxon>Thermoprotei</taxon>
        <taxon>Thermoproteales</taxon>
        <taxon>Thermoproteaceae</taxon>
        <taxon>Thermoproteus</taxon>
    </lineage>
</organism>
<reference evidence="8 9" key="1">
    <citation type="journal article" date="2011" name="J. Bacteriol.">
        <title>Complete genome sequence of the thermoacidophilic crenarchaeon Thermoproteus uzoniensis 768-20.</title>
        <authorList>
            <person name="Mardanov A.V."/>
            <person name="Gumerov V.M."/>
            <person name="Beletsky A.V."/>
            <person name="Prokofeva M.I."/>
            <person name="Bonch-Osmolovskaya E.A."/>
            <person name="Ravin N.V."/>
            <person name="Skryabin K.G."/>
        </authorList>
    </citation>
    <scope>NUCLEOTIDE SEQUENCE [LARGE SCALE GENOMIC DNA]</scope>
    <source>
        <strain evidence="8 9">768-20</strain>
    </source>
</reference>
<feature type="transmembrane region" description="Helical" evidence="7">
    <location>
        <begin position="140"/>
        <end position="159"/>
    </location>
</feature>
<dbReference type="AlphaFoldDB" id="F2L3M0"/>
<dbReference type="GO" id="GO:0005886">
    <property type="term" value="C:plasma membrane"/>
    <property type="evidence" value="ECO:0007669"/>
    <property type="project" value="UniProtKB-SubCell"/>
</dbReference>
<feature type="transmembrane region" description="Helical" evidence="7">
    <location>
        <begin position="196"/>
        <end position="214"/>
    </location>
</feature>
<evidence type="ECO:0000313" key="9">
    <source>
        <dbReference type="Proteomes" id="UP000008138"/>
    </source>
</evidence>
<keyword evidence="3" id="KW-1003">Cell membrane</keyword>
<comment type="subcellular location">
    <subcellularLocation>
        <location evidence="1">Cell membrane</location>
        <topology evidence="1">Multi-pass membrane protein</topology>
    </subcellularLocation>
</comment>
<accession>F2L3M0</accession>
<feature type="transmembrane region" description="Helical" evidence="7">
    <location>
        <begin position="165"/>
        <end position="189"/>
    </location>
</feature>
<name>F2L3M0_THEU7</name>
<evidence type="ECO:0000256" key="7">
    <source>
        <dbReference type="SAM" id="Phobius"/>
    </source>
</evidence>
<dbReference type="HOGENOM" id="CLU_021628_0_0_2"/>
<dbReference type="PANTHER" id="PTHR30003:SF0">
    <property type="entry name" value="GLYCOLATE PERMEASE GLCA-RELATED"/>
    <property type="match status" value="1"/>
</dbReference>
<feature type="transmembrane region" description="Helical" evidence="7">
    <location>
        <begin position="367"/>
        <end position="388"/>
    </location>
</feature>
<feature type="transmembrane region" description="Helical" evidence="7">
    <location>
        <begin position="252"/>
        <end position="272"/>
    </location>
</feature>
<evidence type="ECO:0000256" key="4">
    <source>
        <dbReference type="ARBA" id="ARBA00022692"/>
    </source>
</evidence>
<keyword evidence="6 7" id="KW-0472">Membrane</keyword>
<dbReference type="eggNOG" id="arCOG04386">
    <property type="taxonomic scope" value="Archaea"/>
</dbReference>
<feature type="transmembrane region" description="Helical" evidence="7">
    <location>
        <begin position="220"/>
        <end position="240"/>
    </location>
</feature>
<keyword evidence="2" id="KW-0813">Transport</keyword>
<feature type="transmembrane region" description="Helical" evidence="7">
    <location>
        <begin position="527"/>
        <end position="550"/>
    </location>
</feature>
<dbReference type="KEGG" id="tuz:TUZN_0509"/>
<reference key="2">
    <citation type="submission" date="2011-03" db="EMBL/GenBank/DDBJ databases">
        <title>Complete genome sequence of the thermoacidophilic crenarchaeon Thermoproteus uzoniensis 768-20.</title>
        <authorList>
            <person name="Mardanov A.V."/>
            <person name="Gumerov V.M."/>
            <person name="Beletsky A.V."/>
            <person name="Prokofeva M.I."/>
            <person name="Bonch-Osmolovskaya E.A."/>
            <person name="Ravin N.V."/>
            <person name="Skryabin K.G."/>
        </authorList>
    </citation>
    <scope>NUCLEOTIDE SEQUENCE</scope>
    <source>
        <strain>768-20</strain>
    </source>
</reference>
<keyword evidence="9" id="KW-1185">Reference proteome</keyword>
<protein>
    <submittedName>
        <fullName evidence="8">L-lactate permease</fullName>
    </submittedName>
</protein>
<proteinExistence type="predicted"/>
<evidence type="ECO:0000256" key="1">
    <source>
        <dbReference type="ARBA" id="ARBA00004651"/>
    </source>
</evidence>
<dbReference type="Pfam" id="PF02652">
    <property type="entry name" value="Lactate_perm"/>
    <property type="match status" value="1"/>
</dbReference>
<evidence type="ECO:0000256" key="3">
    <source>
        <dbReference type="ARBA" id="ARBA00022475"/>
    </source>
</evidence>
<evidence type="ECO:0000256" key="6">
    <source>
        <dbReference type="ARBA" id="ARBA00023136"/>
    </source>
</evidence>
<sequence length="555" mass="59694">MNHRKIPYTNILMILSLVAVGNNAFALSSYTQPKYFFNNPYITFIIDILPILVLFILLSVLRITGWKSTLIASIFTLALAIAIGVPADNAVYAWAIGALFGFWAISWLIFWGIVFFNTWRLSGYLDAFMSWVLRNITYDIRIFAITLAWAMGALIEGLIGFGTPWAYIVPMLVALGIPTIRAITIMAVANTAPVSFGAFGIPVITLAGVIGVPLMAVSSAVAHVVAILAMFISFIILYLVDGFRGIRDAWPAALVGSLGYVAGQYTVATYVGPYLPDVVGSLTAFVALVLFLRVWKPARIVEPPRDIRHMANNSGRPAAVAWASLLVFVAVMGLWASPISPLPKMSVAVFSVPAYSQILGKKVAVSYAFNPFATGTAALVAWLVSMAVMRPSRKVVKEALATTVRQTWAAVAVGAFVVSLAFVFNYSGMAYSLAYMASFAGILFILISPFLGWLGAALTGSNTSSNALFGALQYTVGNLLGIPPLLLPAVQSVGAELGKPVAPQTVSAGISTTEYVRREGDIIRNNLPYSISLVLLLVAIAVVHLLLYPYPFKLT</sequence>
<dbReference type="GO" id="GO:0015295">
    <property type="term" value="F:solute:proton symporter activity"/>
    <property type="evidence" value="ECO:0007669"/>
    <property type="project" value="TreeGrafter"/>
</dbReference>
<feature type="transmembrane region" description="Helical" evidence="7">
    <location>
        <begin position="433"/>
        <end position="456"/>
    </location>
</feature>
<feature type="transmembrane region" description="Helical" evidence="7">
    <location>
        <begin position="408"/>
        <end position="427"/>
    </location>
</feature>
<feature type="transmembrane region" description="Helical" evidence="7">
    <location>
        <begin position="68"/>
        <end position="85"/>
    </location>
</feature>